<evidence type="ECO:0000256" key="3">
    <source>
        <dbReference type="ARBA" id="ARBA00022989"/>
    </source>
</evidence>
<evidence type="ECO:0000256" key="2">
    <source>
        <dbReference type="ARBA" id="ARBA00022692"/>
    </source>
</evidence>
<dbReference type="GO" id="GO:0034707">
    <property type="term" value="C:chloride channel complex"/>
    <property type="evidence" value="ECO:0007669"/>
    <property type="project" value="UniProtKB-KW"/>
</dbReference>
<keyword evidence="3 6" id="KW-1133">Transmembrane helix</keyword>
<keyword evidence="6" id="KW-0407">Ion channel</keyword>
<keyword evidence="6" id="KW-0406">Ion transport</keyword>
<evidence type="ECO:0000256" key="4">
    <source>
        <dbReference type="ARBA" id="ARBA00023136"/>
    </source>
</evidence>
<keyword evidence="2 6" id="KW-0812">Transmembrane</keyword>
<dbReference type="InterPro" id="IPR000615">
    <property type="entry name" value="Bestrophin"/>
</dbReference>
<comment type="subcellular location">
    <subcellularLocation>
        <location evidence="6">Cell membrane</location>
        <topology evidence="6">Multi-pass membrane protein</topology>
    </subcellularLocation>
    <subcellularLocation>
        <location evidence="1">Membrane</location>
    </subcellularLocation>
</comment>
<keyword evidence="8" id="KW-1185">Reference proteome</keyword>
<organism evidence="8 9">
    <name type="scientific">Ditylenchus dipsaci</name>
    <dbReference type="NCBI Taxonomy" id="166011"/>
    <lineage>
        <taxon>Eukaryota</taxon>
        <taxon>Metazoa</taxon>
        <taxon>Ecdysozoa</taxon>
        <taxon>Nematoda</taxon>
        <taxon>Chromadorea</taxon>
        <taxon>Rhabditida</taxon>
        <taxon>Tylenchina</taxon>
        <taxon>Tylenchomorpha</taxon>
        <taxon>Sphaerularioidea</taxon>
        <taxon>Anguinidae</taxon>
        <taxon>Anguininae</taxon>
        <taxon>Ditylenchus</taxon>
    </lineage>
</organism>
<evidence type="ECO:0000256" key="1">
    <source>
        <dbReference type="ARBA" id="ARBA00004370"/>
    </source>
</evidence>
<reference evidence="9" key="1">
    <citation type="submission" date="2022-11" db="UniProtKB">
        <authorList>
            <consortium name="WormBaseParasite"/>
        </authorList>
    </citation>
    <scope>IDENTIFICATION</scope>
</reference>
<protein>
    <recommendedName>
        <fullName evidence="6">Bestrophin homolog</fullName>
    </recommendedName>
</protein>
<dbReference type="WBParaSite" id="jg6165">
    <property type="protein sequence ID" value="jg6165"/>
    <property type="gene ID" value="jg6165"/>
</dbReference>
<dbReference type="PANTHER" id="PTHR10736">
    <property type="entry name" value="BESTROPHIN"/>
    <property type="match status" value="1"/>
</dbReference>
<proteinExistence type="inferred from homology"/>
<evidence type="ECO:0000256" key="7">
    <source>
        <dbReference type="SAM" id="MobiDB-lite"/>
    </source>
</evidence>
<evidence type="ECO:0000256" key="6">
    <source>
        <dbReference type="RuleBase" id="RU363126"/>
    </source>
</evidence>
<dbReference type="GO" id="GO:0005886">
    <property type="term" value="C:plasma membrane"/>
    <property type="evidence" value="ECO:0007669"/>
    <property type="project" value="UniProtKB-SubCell"/>
</dbReference>
<dbReference type="PANTHER" id="PTHR10736:SF33">
    <property type="entry name" value="BESTROPHIN HOMOLOG"/>
    <property type="match status" value="1"/>
</dbReference>
<dbReference type="AlphaFoldDB" id="A0A915EGR3"/>
<feature type="compositionally biased region" description="Polar residues" evidence="7">
    <location>
        <begin position="412"/>
        <end position="423"/>
    </location>
</feature>
<dbReference type="Pfam" id="PF01062">
    <property type="entry name" value="Bestrophin"/>
    <property type="match status" value="2"/>
</dbReference>
<feature type="transmembrane region" description="Helical" evidence="6">
    <location>
        <begin position="36"/>
        <end position="53"/>
    </location>
</feature>
<feature type="compositionally biased region" description="Polar residues" evidence="7">
    <location>
        <begin position="445"/>
        <end position="472"/>
    </location>
</feature>
<keyword evidence="6" id="KW-0868">Chloride</keyword>
<dbReference type="InterPro" id="IPR021134">
    <property type="entry name" value="Bestrophin-like"/>
</dbReference>
<keyword evidence="6" id="KW-1003">Cell membrane</keyword>
<evidence type="ECO:0000313" key="9">
    <source>
        <dbReference type="WBParaSite" id="jg6165"/>
    </source>
</evidence>
<sequence length="537" mass="61779">MTITYSLDVASATFVGIHKLLFRWKGSIWKSIYPEMTAWLSIYMSFSLTYRYLMNKEQRVIFEDLCVFFYTYSDYIPITFMLGFYVSAVFGRWHDIFDNLGWIDSPGLLIATYVRGSSEEARMIRRNIVRYMILVQAMVFRDITGLMTTAELKEFDSIPSPHIKYWTPIQWAFLLLRRAKDKNIIESDFIYVDMLEKIRQFRLQVLTLTLYDWVPIPLVYTQVSIDLFIPIMTLLQFLFYMGWMKVADVMLNPLGEDDDDFETNWIIDRNLQVGFSIVDDCYGRVPELEKDVFWEETLPEPLYTPESANRPHNPMLGSCNDHASQEDALLLQPRRRRLMSTATNAFDLAHLPKKEVDEEGAVCVTSYDDTGHAGILDTVRRKFSKATAHHDSVAPVPEFNFEKTAQPMNGRLSGSFNRSSGNRLNDYHVRSSASRSPLPQDHLSPVNQAHSPTNLDNTSPNMDRSGHSNTWHVNEMLPIIEEVQERMRRNAKDSTTESVLSSISTVSSLNNLEIAAKVSADGSPQNDSGRNHYFNVI</sequence>
<keyword evidence="6" id="KW-0813">Transport</keyword>
<name>A0A915EGR3_9BILA</name>
<feature type="region of interest" description="Disordered" evidence="7">
    <location>
        <begin position="404"/>
        <end position="472"/>
    </location>
</feature>
<keyword evidence="4 6" id="KW-0472">Membrane</keyword>
<feature type="transmembrane region" description="Helical" evidence="6">
    <location>
        <begin position="65"/>
        <end position="88"/>
    </location>
</feature>
<accession>A0A915EGR3</accession>
<evidence type="ECO:0000313" key="8">
    <source>
        <dbReference type="Proteomes" id="UP000887574"/>
    </source>
</evidence>
<comment type="similarity">
    <text evidence="5 6">Belongs to the anion channel-forming bestrophin (TC 1.A.46) family. Calcium-sensitive chloride channel subfamily.</text>
</comment>
<keyword evidence="6" id="KW-0869">Chloride channel</keyword>
<dbReference type="GO" id="GO:0005254">
    <property type="term" value="F:chloride channel activity"/>
    <property type="evidence" value="ECO:0007669"/>
    <property type="project" value="UniProtKB-KW"/>
</dbReference>
<dbReference type="Proteomes" id="UP000887574">
    <property type="component" value="Unplaced"/>
</dbReference>
<comment type="function">
    <text evidence="6">Forms chloride channels.</text>
</comment>
<evidence type="ECO:0000256" key="5">
    <source>
        <dbReference type="ARBA" id="ARBA00034769"/>
    </source>
</evidence>